<dbReference type="GO" id="GO:0005509">
    <property type="term" value="F:calcium ion binding"/>
    <property type="evidence" value="ECO:0007669"/>
    <property type="project" value="InterPro"/>
</dbReference>
<evidence type="ECO:0000256" key="1">
    <source>
        <dbReference type="SAM" id="MobiDB-lite"/>
    </source>
</evidence>
<organism evidence="3 4">
    <name type="scientific">PS1 clade bacterium</name>
    <dbReference type="NCBI Taxonomy" id="2175152"/>
    <lineage>
        <taxon>Bacteria</taxon>
        <taxon>Pseudomonadati</taxon>
        <taxon>Pseudomonadota</taxon>
        <taxon>Alphaproteobacteria</taxon>
        <taxon>PS1 clade</taxon>
    </lineage>
</organism>
<feature type="domain" description="EF-hand" evidence="2">
    <location>
        <begin position="55"/>
        <end position="90"/>
    </location>
</feature>
<sequence length="116" mass="13600">MEKKMSFKFEIFTKRLITLVVLVVMIISFSNSAYATPIRLKAMDANKDGKVTQQEFAAKIDQQFAKMDKNNDGVIQHNELKIFHAAKFEKMDRDNNGYLDKKDRRVKKMEEKEGRH</sequence>
<comment type="caution">
    <text evidence="3">The sequence shown here is derived from an EMBL/GenBank/DDBJ whole genome shotgun (WGS) entry which is preliminary data.</text>
</comment>
<accession>A0A368EKK7</accession>
<evidence type="ECO:0000313" key="3">
    <source>
        <dbReference type="EMBL" id="RCL85140.1"/>
    </source>
</evidence>
<reference evidence="3 4" key="1">
    <citation type="journal article" date="2018" name="Microbiome">
        <title>Fine metagenomic profile of the Mediterranean stratified and mixed water columns revealed by assembly and recruitment.</title>
        <authorList>
            <person name="Haro-Moreno J.M."/>
            <person name="Lopez-Perez M."/>
            <person name="De La Torre J.R."/>
            <person name="Picazo A."/>
            <person name="Camacho A."/>
            <person name="Rodriguez-Valera F."/>
        </authorList>
    </citation>
    <scope>NUCLEOTIDE SEQUENCE [LARGE SCALE GENOMIC DNA]</scope>
    <source>
        <strain evidence="3">MED-G50</strain>
    </source>
</reference>
<evidence type="ECO:0000313" key="4">
    <source>
        <dbReference type="Proteomes" id="UP000252289"/>
    </source>
</evidence>
<dbReference type="SUPFAM" id="SSF47473">
    <property type="entry name" value="EF-hand"/>
    <property type="match status" value="1"/>
</dbReference>
<gene>
    <name evidence="3" type="ORF">DBW64_01595</name>
</gene>
<evidence type="ECO:0000259" key="2">
    <source>
        <dbReference type="PROSITE" id="PS50222"/>
    </source>
</evidence>
<dbReference type="InterPro" id="IPR002048">
    <property type="entry name" value="EF_hand_dom"/>
</dbReference>
<name>A0A368EKK7_9PROT</name>
<dbReference type="PROSITE" id="PS50222">
    <property type="entry name" value="EF_HAND_2"/>
    <property type="match status" value="1"/>
</dbReference>
<feature type="region of interest" description="Disordered" evidence="1">
    <location>
        <begin position="94"/>
        <end position="116"/>
    </location>
</feature>
<dbReference type="Proteomes" id="UP000252289">
    <property type="component" value="Unassembled WGS sequence"/>
</dbReference>
<dbReference type="PROSITE" id="PS00018">
    <property type="entry name" value="EF_HAND_1"/>
    <property type="match status" value="1"/>
</dbReference>
<dbReference type="EMBL" id="QOQK01000004">
    <property type="protein sequence ID" value="RCL85140.1"/>
    <property type="molecule type" value="Genomic_DNA"/>
</dbReference>
<proteinExistence type="predicted"/>
<dbReference type="InterPro" id="IPR018247">
    <property type="entry name" value="EF_Hand_1_Ca_BS"/>
</dbReference>
<dbReference type="AlphaFoldDB" id="A0A368EKK7"/>
<dbReference type="Pfam" id="PF13202">
    <property type="entry name" value="EF-hand_5"/>
    <property type="match status" value="3"/>
</dbReference>
<dbReference type="Gene3D" id="1.10.238.10">
    <property type="entry name" value="EF-hand"/>
    <property type="match status" value="1"/>
</dbReference>
<protein>
    <recommendedName>
        <fullName evidence="2">EF-hand domain-containing protein</fullName>
    </recommendedName>
</protein>
<dbReference type="InterPro" id="IPR011992">
    <property type="entry name" value="EF-hand-dom_pair"/>
</dbReference>